<dbReference type="AlphaFoldDB" id="A0A812MTG7"/>
<sequence>MWKMAVAGALVVLVAGVSGWESWKEVEVEGPGPRAWATFTNVESHGSLLFGGHDGYGSLSDVWRFAGSVWNLLLTSGLSPASRSQHASAAVGKDFYVFGGQHGTTIMSDMWHFEPAARIWSQITYSSELNPAPRSGHIMECAPDQSALFVFGGVVQFATSTSCTHSGEFWSLDLASLSWKQPEATTSLPSQRSRAASGVSKRRNLMFVFGGRFSCHDYTSSVRNDLWIYAFAANSWSPVSAANGPGRLQGSNMMYSELSDQLFIHGGQYGYTLSSVLYQLDLTAGQWHTLAAPSGRYGSAGVLIQSTIVIFGGVSSLTDYKDDAWSYELSVRKICGRGQVFNGTNCSD</sequence>
<evidence type="ECO:0000256" key="2">
    <source>
        <dbReference type="ARBA" id="ARBA00022737"/>
    </source>
</evidence>
<evidence type="ECO:0000313" key="4">
    <source>
        <dbReference type="EMBL" id="CAE7272707.1"/>
    </source>
</evidence>
<name>A0A812MTG7_9DINO</name>
<comment type="caution">
    <text evidence="4">The sequence shown here is derived from an EMBL/GenBank/DDBJ whole genome shotgun (WGS) entry which is preliminary data.</text>
</comment>
<proteinExistence type="predicted"/>
<dbReference type="SUPFAM" id="SSF50965">
    <property type="entry name" value="Galactose oxidase, central domain"/>
    <property type="match status" value="1"/>
</dbReference>
<evidence type="ECO:0000256" key="3">
    <source>
        <dbReference type="SAM" id="SignalP"/>
    </source>
</evidence>
<dbReference type="OrthoDB" id="10251809at2759"/>
<protein>
    <submittedName>
        <fullName evidence="4">GefF protein</fullName>
    </submittedName>
</protein>
<evidence type="ECO:0000256" key="1">
    <source>
        <dbReference type="ARBA" id="ARBA00022441"/>
    </source>
</evidence>
<accession>A0A812MTG7</accession>
<keyword evidence="1" id="KW-0880">Kelch repeat</keyword>
<feature type="chain" id="PRO_5032620886" evidence="3">
    <location>
        <begin position="20"/>
        <end position="348"/>
    </location>
</feature>
<gene>
    <name evidence="4" type="primary">gefF</name>
    <name evidence="4" type="ORF">SNAT2548_LOCUS14468</name>
</gene>
<dbReference type="Proteomes" id="UP000604046">
    <property type="component" value="Unassembled WGS sequence"/>
</dbReference>
<evidence type="ECO:0000313" key="5">
    <source>
        <dbReference type="Proteomes" id="UP000604046"/>
    </source>
</evidence>
<feature type="signal peptide" evidence="3">
    <location>
        <begin position="1"/>
        <end position="19"/>
    </location>
</feature>
<dbReference type="PANTHER" id="PTHR46228">
    <property type="entry name" value="KELCH DOMAIN-CONTAINING PROTEIN"/>
    <property type="match status" value="1"/>
</dbReference>
<dbReference type="Pfam" id="PF24681">
    <property type="entry name" value="Kelch_KLHDC2_KLHL20_DRC7"/>
    <property type="match status" value="1"/>
</dbReference>
<dbReference type="InterPro" id="IPR015915">
    <property type="entry name" value="Kelch-typ_b-propeller"/>
</dbReference>
<keyword evidence="3" id="KW-0732">Signal</keyword>
<organism evidence="4 5">
    <name type="scientific">Symbiodinium natans</name>
    <dbReference type="NCBI Taxonomy" id="878477"/>
    <lineage>
        <taxon>Eukaryota</taxon>
        <taxon>Sar</taxon>
        <taxon>Alveolata</taxon>
        <taxon>Dinophyceae</taxon>
        <taxon>Suessiales</taxon>
        <taxon>Symbiodiniaceae</taxon>
        <taxon>Symbiodinium</taxon>
    </lineage>
</organism>
<dbReference type="EMBL" id="CAJNDS010001691">
    <property type="protein sequence ID" value="CAE7272707.1"/>
    <property type="molecule type" value="Genomic_DNA"/>
</dbReference>
<keyword evidence="2" id="KW-0677">Repeat</keyword>
<dbReference type="Gene3D" id="2.120.10.80">
    <property type="entry name" value="Kelch-type beta propeller"/>
    <property type="match status" value="2"/>
</dbReference>
<dbReference type="PANTHER" id="PTHR46228:SF2">
    <property type="entry name" value="KELCH REPEAT PROTEIN (AFU_ORTHOLOGUE AFUA_4G14350)"/>
    <property type="match status" value="1"/>
</dbReference>
<keyword evidence="5" id="KW-1185">Reference proteome</keyword>
<dbReference type="InterPro" id="IPR011043">
    <property type="entry name" value="Gal_Oxase/kelch_b-propeller"/>
</dbReference>
<reference evidence="4" key="1">
    <citation type="submission" date="2021-02" db="EMBL/GenBank/DDBJ databases">
        <authorList>
            <person name="Dougan E. K."/>
            <person name="Rhodes N."/>
            <person name="Thang M."/>
            <person name="Chan C."/>
        </authorList>
    </citation>
    <scope>NUCLEOTIDE SEQUENCE</scope>
</reference>
<feature type="non-terminal residue" evidence="4">
    <location>
        <position position="1"/>
    </location>
</feature>